<evidence type="ECO:0000256" key="4">
    <source>
        <dbReference type="ARBA" id="ARBA00022679"/>
    </source>
</evidence>
<feature type="transmembrane region" description="Helical" evidence="8">
    <location>
        <begin position="70"/>
        <end position="95"/>
    </location>
</feature>
<evidence type="ECO:0000313" key="10">
    <source>
        <dbReference type="Proteomes" id="UP000199515"/>
    </source>
</evidence>
<dbReference type="GO" id="GO:0005886">
    <property type="term" value="C:plasma membrane"/>
    <property type="evidence" value="ECO:0007669"/>
    <property type="project" value="UniProtKB-SubCell"/>
</dbReference>
<feature type="transmembrane region" description="Helical" evidence="8">
    <location>
        <begin position="437"/>
        <end position="454"/>
    </location>
</feature>
<keyword evidence="4" id="KW-0808">Transferase</keyword>
<name>A0A1H3JCX6_9PSEU</name>
<evidence type="ECO:0000256" key="1">
    <source>
        <dbReference type="ARBA" id="ARBA00004651"/>
    </source>
</evidence>
<dbReference type="PANTHER" id="PTHR33908:SF11">
    <property type="entry name" value="MEMBRANE PROTEIN"/>
    <property type="match status" value="1"/>
</dbReference>
<feature type="transmembrane region" description="Helical" evidence="8">
    <location>
        <begin position="190"/>
        <end position="208"/>
    </location>
</feature>
<proteinExistence type="predicted"/>
<evidence type="ECO:0000256" key="3">
    <source>
        <dbReference type="ARBA" id="ARBA00022676"/>
    </source>
</evidence>
<evidence type="ECO:0000256" key="6">
    <source>
        <dbReference type="ARBA" id="ARBA00022989"/>
    </source>
</evidence>
<evidence type="ECO:0000256" key="7">
    <source>
        <dbReference type="ARBA" id="ARBA00023136"/>
    </source>
</evidence>
<dbReference type="GO" id="GO:0009103">
    <property type="term" value="P:lipopolysaccharide biosynthetic process"/>
    <property type="evidence" value="ECO:0007669"/>
    <property type="project" value="UniProtKB-ARBA"/>
</dbReference>
<feature type="transmembrane region" description="Helical" evidence="8">
    <location>
        <begin position="12"/>
        <end position="32"/>
    </location>
</feature>
<reference evidence="9 10" key="1">
    <citation type="submission" date="2016-10" db="EMBL/GenBank/DDBJ databases">
        <authorList>
            <person name="de Groot N.N."/>
        </authorList>
    </citation>
    <scope>NUCLEOTIDE SEQUENCE [LARGE SCALE GENOMIC DNA]</scope>
    <source>
        <strain evidence="9 10">CPCC 202699</strain>
    </source>
</reference>
<dbReference type="AlphaFoldDB" id="A0A1H3JCX6"/>
<comment type="subcellular location">
    <subcellularLocation>
        <location evidence="1">Cell membrane</location>
        <topology evidence="1">Multi-pass membrane protein</topology>
    </subcellularLocation>
</comment>
<sequence>MKGILRGHWPFLIVLASGLVLRVLTMAAYYPAFWFQGDSGAYLKASGQLAPGNGPNTLGYPLFLAIFRPFGSLALVSAVQHLLGLGLAVLLYVFLRRRGLPGWMAVVGATPTLLDGHQITLEHYLLGEALFTVLLTASIIVLLWNDRPTWLMCAGAGALLTGAVLTRTVGLGICALVLVYLVIRRAGLKQVLAFGLTVLVLMLGYLSWSKVANGHFALSTAQGRYLYARTAIVADCSKLDLTDEQRPLCPREPLDQRPERPDWYLWVSPVLKDYGPERDDIPGGFAKAVITQQPLDYAGSVLSDLGKYLLPGQQNYGPSMNCLSSWWLMPSDLRDTVAKEDRCKPLLADGASFASEPSESQVEPSALRDFLAWYSRHVQTPHTALGIAVLLGLAALVFRPRRGRWRDGLDAGLLVGTGLALMVVAVATSMYEPRYGVPSITLMAAGAMLAVHRLRGASARAESPELENV</sequence>
<keyword evidence="6 8" id="KW-1133">Transmembrane helix</keyword>
<dbReference type="InterPro" id="IPR050297">
    <property type="entry name" value="LipidA_mod_glycosyltrf_83"/>
</dbReference>
<accession>A0A1H3JCX6</accession>
<keyword evidence="5 8" id="KW-0812">Transmembrane</keyword>
<organism evidence="9 10">
    <name type="scientific">Amycolatopsis xylanica</name>
    <dbReference type="NCBI Taxonomy" id="589385"/>
    <lineage>
        <taxon>Bacteria</taxon>
        <taxon>Bacillati</taxon>
        <taxon>Actinomycetota</taxon>
        <taxon>Actinomycetes</taxon>
        <taxon>Pseudonocardiales</taxon>
        <taxon>Pseudonocardiaceae</taxon>
        <taxon>Amycolatopsis</taxon>
    </lineage>
</organism>
<evidence type="ECO:0008006" key="11">
    <source>
        <dbReference type="Google" id="ProtNLM"/>
    </source>
</evidence>
<feature type="transmembrane region" description="Helical" evidence="8">
    <location>
        <begin position="164"/>
        <end position="183"/>
    </location>
</feature>
<keyword evidence="3" id="KW-0328">Glycosyltransferase</keyword>
<feature type="transmembrane region" description="Helical" evidence="8">
    <location>
        <begin position="124"/>
        <end position="144"/>
    </location>
</feature>
<dbReference type="PANTHER" id="PTHR33908">
    <property type="entry name" value="MANNOSYLTRANSFERASE YKCB-RELATED"/>
    <property type="match status" value="1"/>
</dbReference>
<evidence type="ECO:0000256" key="5">
    <source>
        <dbReference type="ARBA" id="ARBA00022692"/>
    </source>
</evidence>
<dbReference type="RefSeq" id="WP_091292516.1">
    <property type="nucleotide sequence ID" value="NZ_FNON01000005.1"/>
</dbReference>
<keyword evidence="7 8" id="KW-0472">Membrane</keyword>
<evidence type="ECO:0000313" key="9">
    <source>
        <dbReference type="EMBL" id="SDY37385.1"/>
    </source>
</evidence>
<dbReference type="STRING" id="589385.SAMN05421504_105336"/>
<evidence type="ECO:0000256" key="8">
    <source>
        <dbReference type="SAM" id="Phobius"/>
    </source>
</evidence>
<dbReference type="Proteomes" id="UP000199515">
    <property type="component" value="Unassembled WGS sequence"/>
</dbReference>
<gene>
    <name evidence="9" type="ORF">SAMN05421504_105336</name>
</gene>
<feature type="transmembrane region" description="Helical" evidence="8">
    <location>
        <begin position="411"/>
        <end position="431"/>
    </location>
</feature>
<dbReference type="GO" id="GO:0016763">
    <property type="term" value="F:pentosyltransferase activity"/>
    <property type="evidence" value="ECO:0007669"/>
    <property type="project" value="TreeGrafter"/>
</dbReference>
<dbReference type="EMBL" id="FNON01000005">
    <property type="protein sequence ID" value="SDY37385.1"/>
    <property type="molecule type" value="Genomic_DNA"/>
</dbReference>
<dbReference type="OrthoDB" id="9810303at2"/>
<keyword evidence="10" id="KW-1185">Reference proteome</keyword>
<protein>
    <recommendedName>
        <fullName evidence="11">Dolichyl-phosphate-mannose-protein mannosyltransferase</fullName>
    </recommendedName>
</protein>
<keyword evidence="2" id="KW-1003">Cell membrane</keyword>
<feature type="transmembrane region" description="Helical" evidence="8">
    <location>
        <begin position="382"/>
        <end position="399"/>
    </location>
</feature>
<evidence type="ECO:0000256" key="2">
    <source>
        <dbReference type="ARBA" id="ARBA00022475"/>
    </source>
</evidence>